<dbReference type="EMBL" id="QRWQ01000014">
    <property type="protein sequence ID" value="RGT36992.1"/>
    <property type="molecule type" value="Genomic_DNA"/>
</dbReference>
<gene>
    <name evidence="2" type="ORF">DWX36_12985</name>
</gene>
<evidence type="ECO:0000313" key="2">
    <source>
        <dbReference type="EMBL" id="RGT36992.1"/>
    </source>
</evidence>
<sequence length="601" mass="64183">MGAFKSAVITKKGQELLAKVVAGTTKLEFTKIKVSDTKLSGDLASMTGIGTIKQEEKVASVVRKNGSNVTVSASFSNQTLGQGYYVRNLGLYANDPQAGEILYSISVADESTATADYMPPFNGIGVSSLMVDLVTAVSNASSVKVNVDPTAGATVAQIVNLQEQIDDVKSFVGYESSDVYGVEVDFVNKKFTRLAGAENLTSGADFDKLTPWGGRKRCNLTNEGVMVAYRGETGYSEAGATSATITKGTTEYPSGTKVQTMVEQPLFYTKVVPVKSSVSSSGRGKKYDKARFYISPTPKAGFKPVDGFLDDNGILQDKIYLSAFEGSIFDTSTGAYLKADEQVADFATDMLSSIAGAKPASGLTQNLTRANVRKLCTNRGKGWKSHNIFALTATQWLILIEYASMNAQSVIGQGVSTFTDDGSTNMAVVTGATSGLGNGSGIDPNAGVDGKCSVSYRGEENLWGNIWTWLDAINIYNDKASGVYNAFVKPYGECKDDTTADGYKALDFNIATGEGYISGFGYDEDHPDLFLCAEHNGASNLPVGDYYWNNSDGFRVTALGGRWDNGTACGAWYLTLYHASSDRARDIGGRLLYVPQTKISA</sequence>
<reference evidence="2 3" key="1">
    <citation type="submission" date="2018-08" db="EMBL/GenBank/DDBJ databases">
        <title>A genome reference for cultivated species of the human gut microbiota.</title>
        <authorList>
            <person name="Zou Y."/>
            <person name="Xue W."/>
            <person name="Luo G."/>
        </authorList>
    </citation>
    <scope>NUCLEOTIDE SEQUENCE [LARGE SCALE GENOMIC DNA]</scope>
    <source>
        <strain evidence="2 3">AF19-16AC</strain>
    </source>
</reference>
<dbReference type="RefSeq" id="WP_118047208.1">
    <property type="nucleotide sequence ID" value="NZ_QRWQ01000014.1"/>
</dbReference>
<evidence type="ECO:0000313" key="3">
    <source>
        <dbReference type="Proteomes" id="UP000283834"/>
    </source>
</evidence>
<feature type="domain" description="Phage tail fibre protein N-terminal" evidence="1">
    <location>
        <begin position="7"/>
        <end position="151"/>
    </location>
</feature>
<dbReference type="InterPro" id="IPR022225">
    <property type="entry name" value="Phage_tail_fibre_N"/>
</dbReference>
<dbReference type="AlphaFoldDB" id="A0A412NDZ0"/>
<dbReference type="Proteomes" id="UP000283834">
    <property type="component" value="Unassembled WGS sequence"/>
</dbReference>
<organism evidence="2 3">
    <name type="scientific">Mediterraneibacter gnavus</name>
    <name type="common">Ruminococcus gnavus</name>
    <dbReference type="NCBI Taxonomy" id="33038"/>
    <lineage>
        <taxon>Bacteria</taxon>
        <taxon>Bacillati</taxon>
        <taxon>Bacillota</taxon>
        <taxon>Clostridia</taxon>
        <taxon>Lachnospirales</taxon>
        <taxon>Lachnospiraceae</taxon>
        <taxon>Mediterraneibacter</taxon>
    </lineage>
</organism>
<dbReference type="Pfam" id="PF12571">
    <property type="entry name" value="Phage_tail_fib"/>
    <property type="match status" value="1"/>
</dbReference>
<accession>A0A412NDZ0</accession>
<comment type="caution">
    <text evidence="2">The sequence shown here is derived from an EMBL/GenBank/DDBJ whole genome shotgun (WGS) entry which is preliminary data.</text>
</comment>
<evidence type="ECO:0000259" key="1">
    <source>
        <dbReference type="Pfam" id="PF12571"/>
    </source>
</evidence>
<name>A0A412NDZ0_MEDGN</name>
<proteinExistence type="predicted"/>
<protein>
    <recommendedName>
        <fullName evidence="1">Phage tail fibre protein N-terminal domain-containing protein</fullName>
    </recommendedName>
</protein>